<evidence type="ECO:0000313" key="2">
    <source>
        <dbReference type="Proteomes" id="UP000762676"/>
    </source>
</evidence>
<accession>A0AAV4HJ42</accession>
<keyword evidence="2" id="KW-1185">Reference proteome</keyword>
<reference evidence="1 2" key="1">
    <citation type="journal article" date="2021" name="Elife">
        <title>Chloroplast acquisition without the gene transfer in kleptoplastic sea slugs, Plakobranchus ocellatus.</title>
        <authorList>
            <person name="Maeda T."/>
            <person name="Takahashi S."/>
            <person name="Yoshida T."/>
            <person name="Shimamura S."/>
            <person name="Takaki Y."/>
            <person name="Nagai Y."/>
            <person name="Toyoda A."/>
            <person name="Suzuki Y."/>
            <person name="Arimoto A."/>
            <person name="Ishii H."/>
            <person name="Satoh N."/>
            <person name="Nishiyama T."/>
            <person name="Hasebe M."/>
            <person name="Maruyama T."/>
            <person name="Minagawa J."/>
            <person name="Obokata J."/>
            <person name="Shigenobu S."/>
        </authorList>
    </citation>
    <scope>NUCLEOTIDE SEQUENCE [LARGE SCALE GENOMIC DNA]</scope>
</reference>
<evidence type="ECO:0000313" key="1">
    <source>
        <dbReference type="EMBL" id="GFR97083.1"/>
    </source>
</evidence>
<sequence>MATELQDAEILTRVSGATKHSLEREPPLPIYIGHKVHTACRSRKLIEQLYKIGVCVSYDRVLQLEEWMAASACEIERFDFEEDGVVAPVCLRKGLFTVAAIDNLDHNPTATTATSSFHGTGISLFQMPTKDNIGIERSP</sequence>
<dbReference type="Proteomes" id="UP000762676">
    <property type="component" value="Unassembled WGS sequence"/>
</dbReference>
<dbReference type="EMBL" id="BMAT01005613">
    <property type="protein sequence ID" value="GFR97083.1"/>
    <property type="molecule type" value="Genomic_DNA"/>
</dbReference>
<gene>
    <name evidence="1" type="ORF">ElyMa_002737500</name>
</gene>
<dbReference type="AlphaFoldDB" id="A0AAV4HJ42"/>
<name>A0AAV4HJ42_9GAST</name>
<dbReference type="PANTHER" id="PTHR47018">
    <property type="entry name" value="CXC DOMAIN-CONTAINING PROTEIN-RELATED"/>
    <property type="match status" value="1"/>
</dbReference>
<dbReference type="PANTHER" id="PTHR47018:SF2">
    <property type="entry name" value="TESMIN_TSO1-LIKE CXC DOMAIN-CONTAINING PROTEIN"/>
    <property type="match status" value="1"/>
</dbReference>
<organism evidence="1 2">
    <name type="scientific">Elysia marginata</name>
    <dbReference type="NCBI Taxonomy" id="1093978"/>
    <lineage>
        <taxon>Eukaryota</taxon>
        <taxon>Metazoa</taxon>
        <taxon>Spiralia</taxon>
        <taxon>Lophotrochozoa</taxon>
        <taxon>Mollusca</taxon>
        <taxon>Gastropoda</taxon>
        <taxon>Heterobranchia</taxon>
        <taxon>Euthyneura</taxon>
        <taxon>Panpulmonata</taxon>
        <taxon>Sacoglossa</taxon>
        <taxon>Placobranchoidea</taxon>
        <taxon>Plakobranchidae</taxon>
        <taxon>Elysia</taxon>
    </lineage>
</organism>
<proteinExistence type="predicted"/>
<protein>
    <submittedName>
        <fullName evidence="1">Uncharacterized protein</fullName>
    </submittedName>
</protein>
<comment type="caution">
    <text evidence="1">The sequence shown here is derived from an EMBL/GenBank/DDBJ whole genome shotgun (WGS) entry which is preliminary data.</text>
</comment>